<evidence type="ECO:0000313" key="2">
    <source>
        <dbReference type="EMBL" id="MCY1079946.1"/>
    </source>
</evidence>
<feature type="region of interest" description="Disordered" evidence="1">
    <location>
        <begin position="55"/>
        <end position="89"/>
    </location>
</feature>
<gene>
    <name evidence="2" type="ORF">OV287_36400</name>
</gene>
<keyword evidence="3" id="KW-1185">Reference proteome</keyword>
<accession>A0ABT4AEF9</accession>
<name>A0ABT4AEF9_9BACT</name>
<evidence type="ECO:0000313" key="3">
    <source>
        <dbReference type="Proteomes" id="UP001207654"/>
    </source>
</evidence>
<evidence type="ECO:0000256" key="1">
    <source>
        <dbReference type="SAM" id="MobiDB-lite"/>
    </source>
</evidence>
<organism evidence="2 3">
    <name type="scientific">Archangium lansingense</name>
    <dbReference type="NCBI Taxonomy" id="2995310"/>
    <lineage>
        <taxon>Bacteria</taxon>
        <taxon>Pseudomonadati</taxon>
        <taxon>Myxococcota</taxon>
        <taxon>Myxococcia</taxon>
        <taxon>Myxococcales</taxon>
        <taxon>Cystobacterineae</taxon>
        <taxon>Archangiaceae</taxon>
        <taxon>Archangium</taxon>
    </lineage>
</organism>
<evidence type="ECO:0008006" key="4">
    <source>
        <dbReference type="Google" id="ProtNLM"/>
    </source>
</evidence>
<dbReference type="RefSeq" id="WP_267538635.1">
    <property type="nucleotide sequence ID" value="NZ_JAPNKA010000001.1"/>
</dbReference>
<reference evidence="2 3" key="1">
    <citation type="submission" date="2022-11" db="EMBL/GenBank/DDBJ databases">
        <title>Minimal conservation of predation-associated metabolite biosynthetic gene clusters underscores biosynthetic potential of Myxococcota including descriptions for ten novel species: Archangium lansinium sp. nov., Myxococcus landrumus sp. nov., Nannocystis bai.</title>
        <authorList>
            <person name="Ahearne A."/>
            <person name="Stevens C."/>
            <person name="Phillips K."/>
        </authorList>
    </citation>
    <scope>NUCLEOTIDE SEQUENCE [LARGE SCALE GENOMIC DNA]</scope>
    <source>
        <strain evidence="2 3">MIWBW</strain>
    </source>
</reference>
<comment type="caution">
    <text evidence="2">The sequence shown here is derived from an EMBL/GenBank/DDBJ whole genome shotgun (WGS) entry which is preliminary data.</text>
</comment>
<sequence length="111" mass="12978">MARYLPPDHFCPWREEAEELHQRQVVLEAKVAALEKRVFGKKSERMPPVQLLLRRQQAGADTETRRQQALEKRRQRAARRAEAPTREVHHLVPEAQRICPAQVLRCPLQDA</sequence>
<feature type="compositionally biased region" description="Basic and acidic residues" evidence="1">
    <location>
        <begin position="62"/>
        <end position="72"/>
    </location>
</feature>
<feature type="compositionally biased region" description="Basic and acidic residues" evidence="1">
    <location>
        <begin position="79"/>
        <end position="89"/>
    </location>
</feature>
<proteinExistence type="predicted"/>
<dbReference type="EMBL" id="JAPNKA010000001">
    <property type="protein sequence ID" value="MCY1079946.1"/>
    <property type="molecule type" value="Genomic_DNA"/>
</dbReference>
<dbReference type="Proteomes" id="UP001207654">
    <property type="component" value="Unassembled WGS sequence"/>
</dbReference>
<protein>
    <recommendedName>
        <fullName evidence="4">Transposase IS166 family protein</fullName>
    </recommendedName>
</protein>